<feature type="domain" description="Major facilitator superfamily (MFS) profile" evidence="7">
    <location>
        <begin position="6"/>
        <end position="389"/>
    </location>
</feature>
<dbReference type="GO" id="GO:0140115">
    <property type="term" value="P:export across plasma membrane"/>
    <property type="evidence" value="ECO:0007669"/>
    <property type="project" value="UniProtKB-ARBA"/>
</dbReference>
<keyword evidence="2" id="KW-0813">Transport</keyword>
<keyword evidence="9" id="KW-1185">Reference proteome</keyword>
<evidence type="ECO:0000256" key="2">
    <source>
        <dbReference type="ARBA" id="ARBA00022448"/>
    </source>
</evidence>
<dbReference type="InterPro" id="IPR011701">
    <property type="entry name" value="MFS"/>
</dbReference>
<evidence type="ECO:0000259" key="7">
    <source>
        <dbReference type="PROSITE" id="PS50850"/>
    </source>
</evidence>
<evidence type="ECO:0000313" key="9">
    <source>
        <dbReference type="Proteomes" id="UP000309550"/>
    </source>
</evidence>
<evidence type="ECO:0000256" key="6">
    <source>
        <dbReference type="SAM" id="Phobius"/>
    </source>
</evidence>
<dbReference type="Pfam" id="PF07690">
    <property type="entry name" value="MFS_1"/>
    <property type="match status" value="1"/>
</dbReference>
<dbReference type="EMBL" id="VANS01000001">
    <property type="protein sequence ID" value="TMM55589.1"/>
    <property type="molecule type" value="Genomic_DNA"/>
</dbReference>
<feature type="transmembrane region" description="Helical" evidence="6">
    <location>
        <begin position="161"/>
        <end position="181"/>
    </location>
</feature>
<name>A0A5S3PMG5_9RHOB</name>
<dbReference type="AlphaFoldDB" id="A0A5S3PMG5"/>
<feature type="transmembrane region" description="Helical" evidence="6">
    <location>
        <begin position="368"/>
        <end position="388"/>
    </location>
</feature>
<dbReference type="GO" id="GO:0042908">
    <property type="term" value="P:xenobiotic transport"/>
    <property type="evidence" value="ECO:0007669"/>
    <property type="project" value="UniProtKB-ARBA"/>
</dbReference>
<feature type="transmembrane region" description="Helical" evidence="6">
    <location>
        <begin position="7"/>
        <end position="28"/>
    </location>
</feature>
<proteinExistence type="predicted"/>
<dbReference type="OrthoDB" id="9800416at2"/>
<dbReference type="PANTHER" id="PTHR23502">
    <property type="entry name" value="MAJOR FACILITATOR SUPERFAMILY"/>
    <property type="match status" value="1"/>
</dbReference>
<accession>A0A5S3PMG5</accession>
<keyword evidence="5 6" id="KW-0472">Membrane</keyword>
<dbReference type="GO" id="GO:0005886">
    <property type="term" value="C:plasma membrane"/>
    <property type="evidence" value="ECO:0007669"/>
    <property type="project" value="TreeGrafter"/>
</dbReference>
<evidence type="ECO:0000256" key="3">
    <source>
        <dbReference type="ARBA" id="ARBA00022692"/>
    </source>
</evidence>
<dbReference type="Gene3D" id="1.20.1720.10">
    <property type="entry name" value="Multidrug resistance protein D"/>
    <property type="match status" value="1"/>
</dbReference>
<dbReference type="PROSITE" id="PS00216">
    <property type="entry name" value="SUGAR_TRANSPORT_1"/>
    <property type="match status" value="1"/>
</dbReference>
<dbReference type="InterPro" id="IPR036259">
    <property type="entry name" value="MFS_trans_sf"/>
</dbReference>
<keyword evidence="3 6" id="KW-0812">Transmembrane</keyword>
<evidence type="ECO:0000256" key="1">
    <source>
        <dbReference type="ARBA" id="ARBA00004141"/>
    </source>
</evidence>
<gene>
    <name evidence="8" type="ORF">FDT80_02790</name>
</gene>
<dbReference type="Proteomes" id="UP000309550">
    <property type="component" value="Unassembled WGS sequence"/>
</dbReference>
<feature type="transmembrane region" description="Helical" evidence="6">
    <location>
        <begin position="276"/>
        <end position="297"/>
    </location>
</feature>
<feature type="transmembrane region" description="Helical" evidence="6">
    <location>
        <begin position="213"/>
        <end position="236"/>
    </location>
</feature>
<keyword evidence="4 6" id="KW-1133">Transmembrane helix</keyword>
<dbReference type="RefSeq" id="WP_138661756.1">
    <property type="nucleotide sequence ID" value="NZ_VANS01000001.1"/>
</dbReference>
<dbReference type="InterPro" id="IPR005829">
    <property type="entry name" value="Sugar_transporter_CS"/>
</dbReference>
<evidence type="ECO:0000313" key="8">
    <source>
        <dbReference type="EMBL" id="TMM55589.1"/>
    </source>
</evidence>
<evidence type="ECO:0000256" key="5">
    <source>
        <dbReference type="ARBA" id="ARBA00023136"/>
    </source>
</evidence>
<reference evidence="8 9" key="1">
    <citation type="submission" date="2019-05" db="EMBL/GenBank/DDBJ databases">
        <title>Sulfitobacter sabulilitoris sp. nov., isolated from a marine sand.</title>
        <authorList>
            <person name="Yoon J.-H."/>
        </authorList>
    </citation>
    <scope>NUCLEOTIDE SEQUENCE [LARGE SCALE GENOMIC DNA]</scope>
    <source>
        <strain evidence="8 9">HSMS-29</strain>
    </source>
</reference>
<dbReference type="InterPro" id="IPR020846">
    <property type="entry name" value="MFS_dom"/>
</dbReference>
<evidence type="ECO:0000256" key="4">
    <source>
        <dbReference type="ARBA" id="ARBA00022989"/>
    </source>
</evidence>
<protein>
    <submittedName>
        <fullName evidence="8">Multidrug effflux MFS transporter</fullName>
    </submittedName>
</protein>
<feature type="transmembrane region" description="Helical" evidence="6">
    <location>
        <begin position="303"/>
        <end position="324"/>
    </location>
</feature>
<feature type="transmembrane region" description="Helical" evidence="6">
    <location>
        <begin position="40"/>
        <end position="60"/>
    </location>
</feature>
<organism evidence="8 9">
    <name type="scientific">Sulfitobacter sabulilitoris</name>
    <dbReference type="NCBI Taxonomy" id="2562655"/>
    <lineage>
        <taxon>Bacteria</taxon>
        <taxon>Pseudomonadati</taxon>
        <taxon>Pseudomonadota</taxon>
        <taxon>Alphaproteobacteria</taxon>
        <taxon>Rhodobacterales</taxon>
        <taxon>Roseobacteraceae</taxon>
        <taxon>Sulfitobacter</taxon>
    </lineage>
</organism>
<comment type="caution">
    <text evidence="8">The sequence shown here is derived from an EMBL/GenBank/DDBJ whole genome shotgun (WGS) entry which is preliminary data.</text>
</comment>
<feature type="transmembrane region" description="Helical" evidence="6">
    <location>
        <begin position="96"/>
        <end position="119"/>
    </location>
</feature>
<feature type="transmembrane region" description="Helical" evidence="6">
    <location>
        <begin position="131"/>
        <end position="155"/>
    </location>
</feature>
<feature type="transmembrane region" description="Helical" evidence="6">
    <location>
        <begin position="248"/>
        <end position="269"/>
    </location>
</feature>
<dbReference type="PANTHER" id="PTHR23502:SF132">
    <property type="entry name" value="POLYAMINE TRANSPORTER 2-RELATED"/>
    <property type="match status" value="1"/>
</dbReference>
<dbReference type="GO" id="GO:0022857">
    <property type="term" value="F:transmembrane transporter activity"/>
    <property type="evidence" value="ECO:0007669"/>
    <property type="project" value="InterPro"/>
</dbReference>
<feature type="transmembrane region" description="Helical" evidence="6">
    <location>
        <begin position="72"/>
        <end position="90"/>
    </location>
</feature>
<dbReference type="SUPFAM" id="SSF103473">
    <property type="entry name" value="MFS general substrate transporter"/>
    <property type="match status" value="1"/>
</dbReference>
<sequence>MSRSELVALMAMMFATIAFSIDAMLPALPQIARELTPEDVTRAPLILTAFVLGMGLGTFFSGPLSDAFGRRAVMFGGAALYCSAAAVGWVSQSLELMLAARVVQGIGASGPRVVSVAIIRDLFSGREMARILSIVMMIFTIVPAFAPAMGVVIIATAGWRGIFLAFIVFSVISALWLGLRLPETLPRDQRRPLRLALVRDAVRQMFSHPTVRLSILVQTLAMAMLFTTLMMIQPVYDLIFHRVDSFPFWFGGVALVSGLSSLLNALLVVRLGMRRLITFALGLQIVLSGAMLLLGVLPEPYGFAAFVVWQFFVFFQAGLTVGNLNAIAMEPMGHIAGMAASVIGAVSTVLAAAIASPIGLLFDGTTRPLVGAVFCMAALAFALMIHMARLDARTVPAQ</sequence>
<dbReference type="CDD" id="cd17320">
    <property type="entry name" value="MFS_MdfA_MDR_like"/>
    <property type="match status" value="1"/>
</dbReference>
<dbReference type="PROSITE" id="PS50850">
    <property type="entry name" value="MFS"/>
    <property type="match status" value="1"/>
</dbReference>
<feature type="transmembrane region" description="Helical" evidence="6">
    <location>
        <begin position="336"/>
        <end position="362"/>
    </location>
</feature>
<comment type="subcellular location">
    <subcellularLocation>
        <location evidence="1">Membrane</location>
        <topology evidence="1">Multi-pass membrane protein</topology>
    </subcellularLocation>
</comment>